<dbReference type="STRING" id="1793963.AXI58_19505"/>
<dbReference type="InterPro" id="IPR035897">
    <property type="entry name" value="Toll_tir_struct_dom_sf"/>
</dbReference>
<reference evidence="3" key="1">
    <citation type="submission" date="2016-02" db="EMBL/GenBank/DDBJ databases">
        <authorList>
            <person name="Dunlap C."/>
        </authorList>
    </citation>
    <scope>NUCLEOTIDE SEQUENCE [LARGE SCALE GENOMIC DNA]</scope>
    <source>
        <strain evidence="3">NRRL B-41092</strain>
    </source>
</reference>
<gene>
    <name evidence="2" type="ORF">AXI58_19505</name>
</gene>
<dbReference type="SUPFAM" id="SSF52200">
    <property type="entry name" value="Toll/Interleukin receptor TIR domain"/>
    <property type="match status" value="1"/>
</dbReference>
<keyword evidence="3" id="KW-1185">Reference proteome</keyword>
<protein>
    <recommendedName>
        <fullName evidence="1">Thoeris protein ThsB TIR-like domain-containing protein</fullName>
    </recommendedName>
</protein>
<dbReference type="InterPro" id="IPR015032">
    <property type="entry name" value="ThsB__TIR-like_domain"/>
</dbReference>
<evidence type="ECO:0000313" key="3">
    <source>
        <dbReference type="Proteomes" id="UP000075430"/>
    </source>
</evidence>
<dbReference type="AlphaFoldDB" id="A0A150F4B4"/>
<sequence>MARKTFISYKYSEAQELRDDILDALGDDAEYYQGETSKLPDLSDKTTDYIKEKLKDMIYSTSVTIVIISPKMKESKWIDWEIEYSLKQIKRGDKRSGTNGVVGVVMKHNGGYSWLRPSQTNPDGHTSISTNDQYLYDLIKKNRFNQVPKEYVCGECKTVDSLTGLYIALVNEEDFLNDPTKYIENAYEKSKNTSNYEICRKK</sequence>
<dbReference type="RefSeq" id="WP_061522727.1">
    <property type="nucleotide sequence ID" value="NZ_JARLZY010000025.1"/>
</dbReference>
<organism evidence="2 3">
    <name type="scientific">Bacillus nakamurai</name>
    <dbReference type="NCBI Taxonomy" id="1793963"/>
    <lineage>
        <taxon>Bacteria</taxon>
        <taxon>Bacillati</taxon>
        <taxon>Bacillota</taxon>
        <taxon>Bacilli</taxon>
        <taxon>Bacillales</taxon>
        <taxon>Bacillaceae</taxon>
        <taxon>Bacillus</taxon>
    </lineage>
</organism>
<dbReference type="Proteomes" id="UP000075430">
    <property type="component" value="Unassembled WGS sequence"/>
</dbReference>
<dbReference type="Gene3D" id="3.40.50.10140">
    <property type="entry name" value="Toll/interleukin-1 receptor homology (TIR) domain"/>
    <property type="match status" value="1"/>
</dbReference>
<accession>A0A150F4B4</accession>
<dbReference type="EMBL" id="LSBA01000025">
    <property type="protein sequence ID" value="KXZ16832.1"/>
    <property type="molecule type" value="Genomic_DNA"/>
</dbReference>
<evidence type="ECO:0000313" key="2">
    <source>
        <dbReference type="EMBL" id="KXZ16832.1"/>
    </source>
</evidence>
<feature type="domain" description="Thoeris protein ThsB TIR-like" evidence="1">
    <location>
        <begin position="6"/>
        <end position="97"/>
    </location>
</feature>
<comment type="caution">
    <text evidence="2">The sequence shown here is derived from an EMBL/GenBank/DDBJ whole genome shotgun (WGS) entry which is preliminary data.</text>
</comment>
<dbReference type="Pfam" id="PF08937">
    <property type="entry name" value="ThsB_TIR"/>
    <property type="match status" value="1"/>
</dbReference>
<dbReference type="OrthoDB" id="9798540at2"/>
<proteinExistence type="predicted"/>
<evidence type="ECO:0000259" key="1">
    <source>
        <dbReference type="Pfam" id="PF08937"/>
    </source>
</evidence>
<name>A0A150F4B4_9BACI</name>